<dbReference type="GO" id="GO:0003677">
    <property type="term" value="F:DNA binding"/>
    <property type="evidence" value="ECO:0007669"/>
    <property type="project" value="UniProtKB-KW"/>
</dbReference>
<proteinExistence type="predicted"/>
<evidence type="ECO:0000256" key="5">
    <source>
        <dbReference type="ARBA" id="ARBA00023242"/>
    </source>
</evidence>
<dbReference type="Proteomes" id="UP000634136">
    <property type="component" value="Unassembled WGS sequence"/>
</dbReference>
<evidence type="ECO:0000256" key="2">
    <source>
        <dbReference type="ARBA" id="ARBA00023015"/>
    </source>
</evidence>
<evidence type="ECO:0000256" key="6">
    <source>
        <dbReference type="SAM" id="MobiDB-lite"/>
    </source>
</evidence>
<name>A0A834TZA9_9FABA</name>
<evidence type="ECO:0000256" key="1">
    <source>
        <dbReference type="ARBA" id="ARBA00004123"/>
    </source>
</evidence>
<evidence type="ECO:0000313" key="8">
    <source>
        <dbReference type="EMBL" id="KAF7830814.1"/>
    </source>
</evidence>
<keyword evidence="4" id="KW-0804">Transcription</keyword>
<dbReference type="SUPFAM" id="SSF101941">
    <property type="entry name" value="NAC domain"/>
    <property type="match status" value="2"/>
</dbReference>
<reference evidence="8" key="1">
    <citation type="submission" date="2020-09" db="EMBL/GenBank/DDBJ databases">
        <title>Genome-Enabled Discovery of Anthraquinone Biosynthesis in Senna tora.</title>
        <authorList>
            <person name="Kang S.-H."/>
            <person name="Pandey R.P."/>
            <person name="Lee C.-M."/>
            <person name="Sim J.-S."/>
            <person name="Jeong J.-T."/>
            <person name="Choi B.-S."/>
            <person name="Jung M."/>
            <person name="Ginzburg D."/>
            <person name="Zhao K."/>
            <person name="Won S.Y."/>
            <person name="Oh T.-J."/>
            <person name="Yu Y."/>
            <person name="Kim N.-H."/>
            <person name="Lee O.R."/>
            <person name="Lee T.-H."/>
            <person name="Bashyal P."/>
            <person name="Kim T.-S."/>
            <person name="Lee W.-H."/>
            <person name="Kawkins C."/>
            <person name="Kim C.-K."/>
            <person name="Kim J.S."/>
            <person name="Ahn B.O."/>
            <person name="Rhee S.Y."/>
            <person name="Sohng J.K."/>
        </authorList>
    </citation>
    <scope>NUCLEOTIDE SEQUENCE</scope>
    <source>
        <tissue evidence="8">Leaf</tissue>
    </source>
</reference>
<keyword evidence="5" id="KW-0539">Nucleus</keyword>
<dbReference type="GO" id="GO:0005634">
    <property type="term" value="C:nucleus"/>
    <property type="evidence" value="ECO:0007669"/>
    <property type="project" value="UniProtKB-SubCell"/>
</dbReference>
<comment type="subcellular location">
    <subcellularLocation>
        <location evidence="1">Nucleus</location>
    </subcellularLocation>
</comment>
<dbReference type="Gene3D" id="2.170.150.80">
    <property type="entry name" value="NAC domain"/>
    <property type="match status" value="1"/>
</dbReference>
<feature type="compositionally biased region" description="Polar residues" evidence="6">
    <location>
        <begin position="237"/>
        <end position="249"/>
    </location>
</feature>
<feature type="domain" description="NAC" evidence="7">
    <location>
        <begin position="23"/>
        <end position="222"/>
    </location>
</feature>
<sequence length="842" mass="94200">MGVVTCYPPPRADEVAVLPLNSLPLGFRFRPTDEELIDYYLRQKINGNGDDVWVIREIDVCKWEPWDLPELNMMDYFLILQSLITNLLLKSISSRSNASSAILFAHLLLSLDWIDLQIDLSVIRNKDPEWFFFCPQDRKYPNGHRLNRATNQGYWKATGKDRKIKSGSNLIGMKKTLVFYSGRAPKGKRTYWVMHEYRPTLKELDGTNPGQNAYVLCRLFKKQDESLEGSNCDEVTESTPTNPNYSPQEIQSDAGLAAVSPSLATEDDKQHIAPFCTSENTEEATSNIIVPADCHSDGCDAYGAQNQTVKTKALEEYPPLDLDIFNEPITGSFDDKLFSPLHAHMSSEFYHQVSAQSGGHCGLQQQYGTNETHISEFFDSVIDWGEFPCEDSISQKPISTVVNPREYGSGSESDVEMTNIPHQQALHAAYADEAIAWRAPSVIKTTPEFGSTINPGLSGYEQKSNIGLFQGDYKMALPSDVAYDQVYSLFNDYQGSGNYNTLVSGDNSTGIRIRSRQFRNEQLNINPVVQVQGTAPRRIRLQLHESPPNSNQSEKDGSCAQEHHDSRPIIEGIKASENNVAYEDTTDAKAKNESKNPKSTNGSKIYQQLVTDADSISGLEETLLGKPVGHATKDLISRLMGMYQPADKIQAELQQVATRTRSTRLSTSRPCLECALLKSPSERERQRPWLLSLKFVHGIEVQSCLLLTLPTRQEYHSRNSSSKDTLSYCSTLVDVMRSINQNLRLNNRNQSILLAYGGISGQPICIFMDSQLRWLSRANFEHSAPFGKPRTSFIVFLATLSKAIKTLSGGFSVSSSKFNCAFVHLDARKHAAFLQHLHKGLA</sequence>
<evidence type="ECO:0000256" key="3">
    <source>
        <dbReference type="ARBA" id="ARBA00023125"/>
    </source>
</evidence>
<dbReference type="GO" id="GO:0006355">
    <property type="term" value="P:regulation of DNA-templated transcription"/>
    <property type="evidence" value="ECO:0007669"/>
    <property type="project" value="InterPro"/>
</dbReference>
<dbReference type="InterPro" id="IPR036093">
    <property type="entry name" value="NAC_dom_sf"/>
</dbReference>
<feature type="region of interest" description="Disordered" evidence="6">
    <location>
        <begin position="544"/>
        <end position="564"/>
    </location>
</feature>
<dbReference type="OrthoDB" id="737278at2759"/>
<protein>
    <submittedName>
        <fullName evidence="8">Protein NTM1-like 9</fullName>
    </submittedName>
</protein>
<accession>A0A834TZA9</accession>
<gene>
    <name evidence="8" type="ORF">G2W53_013147</name>
</gene>
<dbReference type="PROSITE" id="PS51005">
    <property type="entry name" value="NAC"/>
    <property type="match status" value="1"/>
</dbReference>
<dbReference type="EMBL" id="JAAIUW010000005">
    <property type="protein sequence ID" value="KAF7830814.1"/>
    <property type="molecule type" value="Genomic_DNA"/>
</dbReference>
<organism evidence="8 9">
    <name type="scientific">Senna tora</name>
    <dbReference type="NCBI Taxonomy" id="362788"/>
    <lineage>
        <taxon>Eukaryota</taxon>
        <taxon>Viridiplantae</taxon>
        <taxon>Streptophyta</taxon>
        <taxon>Embryophyta</taxon>
        <taxon>Tracheophyta</taxon>
        <taxon>Spermatophyta</taxon>
        <taxon>Magnoliopsida</taxon>
        <taxon>eudicotyledons</taxon>
        <taxon>Gunneridae</taxon>
        <taxon>Pentapetalae</taxon>
        <taxon>rosids</taxon>
        <taxon>fabids</taxon>
        <taxon>Fabales</taxon>
        <taxon>Fabaceae</taxon>
        <taxon>Caesalpinioideae</taxon>
        <taxon>Cassia clade</taxon>
        <taxon>Senna</taxon>
    </lineage>
</organism>
<keyword evidence="3" id="KW-0238">DNA-binding</keyword>
<keyword evidence="9" id="KW-1185">Reference proteome</keyword>
<dbReference type="AlphaFoldDB" id="A0A834TZA9"/>
<feature type="region of interest" description="Disordered" evidence="6">
    <location>
        <begin position="228"/>
        <end position="249"/>
    </location>
</feature>
<feature type="compositionally biased region" description="Basic and acidic residues" evidence="6">
    <location>
        <begin position="553"/>
        <end position="564"/>
    </location>
</feature>
<evidence type="ECO:0000313" key="9">
    <source>
        <dbReference type="Proteomes" id="UP000634136"/>
    </source>
</evidence>
<dbReference type="PANTHER" id="PTHR31989">
    <property type="entry name" value="NAC DOMAIN-CONTAINING PROTEIN 82-RELATED"/>
    <property type="match status" value="1"/>
</dbReference>
<dbReference type="InterPro" id="IPR003441">
    <property type="entry name" value="NAC-dom"/>
</dbReference>
<feature type="region of interest" description="Disordered" evidence="6">
    <location>
        <begin position="585"/>
        <end position="604"/>
    </location>
</feature>
<keyword evidence="2" id="KW-0805">Transcription regulation</keyword>
<feature type="compositionally biased region" description="Basic and acidic residues" evidence="6">
    <location>
        <begin position="586"/>
        <end position="596"/>
    </location>
</feature>
<evidence type="ECO:0000256" key="4">
    <source>
        <dbReference type="ARBA" id="ARBA00023163"/>
    </source>
</evidence>
<evidence type="ECO:0000259" key="7">
    <source>
        <dbReference type="PROSITE" id="PS51005"/>
    </source>
</evidence>
<dbReference type="Pfam" id="PF02365">
    <property type="entry name" value="NAM"/>
    <property type="match status" value="2"/>
</dbReference>
<comment type="caution">
    <text evidence="8">The sequence shown here is derived from an EMBL/GenBank/DDBJ whole genome shotgun (WGS) entry which is preliminary data.</text>
</comment>